<accession>A0ABD1ETZ6</accession>
<protein>
    <submittedName>
        <fullName evidence="4">Uncharacterized protein</fullName>
    </submittedName>
</protein>
<feature type="signal peptide" evidence="3">
    <location>
        <begin position="1"/>
        <end position="22"/>
    </location>
</feature>
<evidence type="ECO:0000256" key="2">
    <source>
        <dbReference type="SAM" id="MobiDB-lite"/>
    </source>
</evidence>
<evidence type="ECO:0000256" key="3">
    <source>
        <dbReference type="SAM" id="SignalP"/>
    </source>
</evidence>
<comment type="caution">
    <text evidence="4">The sequence shown here is derived from an EMBL/GenBank/DDBJ whole genome shotgun (WGS) entry which is preliminary data.</text>
</comment>
<gene>
    <name evidence="4" type="ORF">ABEB36_007424</name>
</gene>
<reference evidence="4 5" key="1">
    <citation type="submission" date="2024-05" db="EMBL/GenBank/DDBJ databases">
        <title>Genetic variation in Jamaican populations of the coffee berry borer (Hypothenemus hampei).</title>
        <authorList>
            <person name="Errbii M."/>
            <person name="Myrie A."/>
        </authorList>
    </citation>
    <scope>NUCLEOTIDE SEQUENCE [LARGE SCALE GENOMIC DNA]</scope>
    <source>
        <strain evidence="4">JA-Hopewell-2020-01-JO</strain>
        <tissue evidence="4">Whole body</tissue>
    </source>
</reference>
<dbReference type="PROSITE" id="PS51155">
    <property type="entry name" value="CHIT_BIND_RR_2"/>
    <property type="match status" value="1"/>
</dbReference>
<organism evidence="4 5">
    <name type="scientific">Hypothenemus hampei</name>
    <name type="common">Coffee berry borer</name>
    <dbReference type="NCBI Taxonomy" id="57062"/>
    <lineage>
        <taxon>Eukaryota</taxon>
        <taxon>Metazoa</taxon>
        <taxon>Ecdysozoa</taxon>
        <taxon>Arthropoda</taxon>
        <taxon>Hexapoda</taxon>
        <taxon>Insecta</taxon>
        <taxon>Pterygota</taxon>
        <taxon>Neoptera</taxon>
        <taxon>Endopterygota</taxon>
        <taxon>Coleoptera</taxon>
        <taxon>Polyphaga</taxon>
        <taxon>Cucujiformia</taxon>
        <taxon>Curculionidae</taxon>
        <taxon>Scolytinae</taxon>
        <taxon>Hypothenemus</taxon>
    </lineage>
</organism>
<evidence type="ECO:0000256" key="1">
    <source>
        <dbReference type="PROSITE-ProRule" id="PRU00497"/>
    </source>
</evidence>
<keyword evidence="5" id="KW-1185">Reference proteome</keyword>
<sequence>MSRIRCFLVFILLILSITAIESATKFYEKDITSDGYYFRYKTDDGTERREQGKFKTSETGESPKLEVSGSYEYEVDGVITVVTYVADERGYRPIIQLKKKVDNQLPIGFTLDNRIDPKLLGSLSGGGLG</sequence>
<dbReference type="Proteomes" id="UP001566132">
    <property type="component" value="Unassembled WGS sequence"/>
</dbReference>
<evidence type="ECO:0000313" key="5">
    <source>
        <dbReference type="Proteomes" id="UP001566132"/>
    </source>
</evidence>
<feature type="chain" id="PRO_5044831400" evidence="3">
    <location>
        <begin position="23"/>
        <end position="129"/>
    </location>
</feature>
<keyword evidence="3" id="KW-0732">Signal</keyword>
<dbReference type="InterPro" id="IPR000618">
    <property type="entry name" value="Insect_cuticle"/>
</dbReference>
<dbReference type="AlphaFoldDB" id="A0ABD1ETZ6"/>
<dbReference type="GO" id="GO:0042302">
    <property type="term" value="F:structural constituent of cuticle"/>
    <property type="evidence" value="ECO:0007669"/>
    <property type="project" value="UniProtKB-UniRule"/>
</dbReference>
<dbReference type="Pfam" id="PF00379">
    <property type="entry name" value="Chitin_bind_4"/>
    <property type="match status" value="1"/>
</dbReference>
<proteinExistence type="predicted"/>
<feature type="region of interest" description="Disordered" evidence="2">
    <location>
        <begin position="45"/>
        <end position="64"/>
    </location>
</feature>
<name>A0ABD1ETZ6_HYPHA</name>
<keyword evidence="1" id="KW-0193">Cuticle</keyword>
<evidence type="ECO:0000313" key="4">
    <source>
        <dbReference type="EMBL" id="KAL1502258.1"/>
    </source>
</evidence>
<dbReference type="EMBL" id="JBDJPC010000005">
    <property type="protein sequence ID" value="KAL1502258.1"/>
    <property type="molecule type" value="Genomic_DNA"/>
</dbReference>